<reference evidence="4" key="1">
    <citation type="submission" date="2020-11" db="EMBL/GenBank/DDBJ databases">
        <authorList>
            <consortium name="DOE Joint Genome Institute"/>
            <person name="Ahrendt S."/>
            <person name="Riley R."/>
            <person name="Andreopoulos W."/>
            <person name="Labutti K."/>
            <person name="Pangilinan J."/>
            <person name="Ruiz-Duenas F.J."/>
            <person name="Barrasa J.M."/>
            <person name="Sanchez-Garcia M."/>
            <person name="Camarero S."/>
            <person name="Miyauchi S."/>
            <person name="Serrano A."/>
            <person name="Linde D."/>
            <person name="Babiker R."/>
            <person name="Drula E."/>
            <person name="Ayuso-Fernandez I."/>
            <person name="Pacheco R."/>
            <person name="Padilla G."/>
            <person name="Ferreira P."/>
            <person name="Barriuso J."/>
            <person name="Kellner H."/>
            <person name="Castanera R."/>
            <person name="Alfaro M."/>
            <person name="Ramirez L."/>
            <person name="Pisabarro A.G."/>
            <person name="Kuo A."/>
            <person name="Tritt A."/>
            <person name="Lipzen A."/>
            <person name="He G."/>
            <person name="Yan M."/>
            <person name="Ng V."/>
            <person name="Cullen D."/>
            <person name="Martin F."/>
            <person name="Rosso M.-N."/>
            <person name="Henrissat B."/>
            <person name="Hibbett D."/>
            <person name="Martinez A.T."/>
            <person name="Grigoriev I.V."/>
        </authorList>
    </citation>
    <scope>NUCLEOTIDE SEQUENCE</scope>
    <source>
        <strain evidence="4">AH 40177</strain>
    </source>
</reference>
<feature type="domain" description="Peptidase C14 caspase" evidence="3">
    <location>
        <begin position="109"/>
        <end position="387"/>
    </location>
</feature>
<protein>
    <submittedName>
        <fullName evidence="4">Caspase domain-containing protein</fullName>
    </submittedName>
</protein>
<dbReference type="GO" id="GO:0004197">
    <property type="term" value="F:cysteine-type endopeptidase activity"/>
    <property type="evidence" value="ECO:0007669"/>
    <property type="project" value="InterPro"/>
</dbReference>
<dbReference type="Proteomes" id="UP000772434">
    <property type="component" value="Unassembled WGS sequence"/>
</dbReference>
<dbReference type="Pfam" id="PF00656">
    <property type="entry name" value="Peptidase_C14"/>
    <property type="match status" value="1"/>
</dbReference>
<dbReference type="EMBL" id="JADNRY010000018">
    <property type="protein sequence ID" value="KAF9073454.1"/>
    <property type="molecule type" value="Genomic_DNA"/>
</dbReference>
<dbReference type="PANTHER" id="PTHR48104">
    <property type="entry name" value="METACASPASE-4"/>
    <property type="match status" value="1"/>
</dbReference>
<gene>
    <name evidence="4" type="ORF">BDP27DRAFT_1318934</name>
</gene>
<accession>A0A9P5PVW8</accession>
<dbReference type="OrthoDB" id="10255174at2759"/>
<comment type="caution">
    <text evidence="4">The sequence shown here is derived from an EMBL/GenBank/DDBJ whole genome shotgun (WGS) entry which is preliminary data.</text>
</comment>
<evidence type="ECO:0000313" key="5">
    <source>
        <dbReference type="Proteomes" id="UP000772434"/>
    </source>
</evidence>
<name>A0A9P5PVW8_9AGAR</name>
<dbReference type="GO" id="GO:0005737">
    <property type="term" value="C:cytoplasm"/>
    <property type="evidence" value="ECO:0007669"/>
    <property type="project" value="TreeGrafter"/>
</dbReference>
<evidence type="ECO:0000256" key="1">
    <source>
        <dbReference type="ARBA" id="ARBA00009005"/>
    </source>
</evidence>
<dbReference type="InterPro" id="IPR011600">
    <property type="entry name" value="Pept_C14_caspase"/>
</dbReference>
<dbReference type="InterPro" id="IPR050452">
    <property type="entry name" value="Metacaspase"/>
</dbReference>
<feature type="region of interest" description="Disordered" evidence="2">
    <location>
        <begin position="1"/>
        <end position="23"/>
    </location>
</feature>
<organism evidence="4 5">
    <name type="scientific">Rhodocollybia butyracea</name>
    <dbReference type="NCBI Taxonomy" id="206335"/>
    <lineage>
        <taxon>Eukaryota</taxon>
        <taxon>Fungi</taxon>
        <taxon>Dikarya</taxon>
        <taxon>Basidiomycota</taxon>
        <taxon>Agaricomycotina</taxon>
        <taxon>Agaricomycetes</taxon>
        <taxon>Agaricomycetidae</taxon>
        <taxon>Agaricales</taxon>
        <taxon>Marasmiineae</taxon>
        <taxon>Omphalotaceae</taxon>
        <taxon>Rhodocollybia</taxon>
    </lineage>
</organism>
<comment type="similarity">
    <text evidence="1">Belongs to the peptidase C14B family.</text>
</comment>
<evidence type="ECO:0000259" key="3">
    <source>
        <dbReference type="Pfam" id="PF00656"/>
    </source>
</evidence>
<evidence type="ECO:0000256" key="2">
    <source>
        <dbReference type="SAM" id="MobiDB-lite"/>
    </source>
</evidence>
<dbReference type="AlphaFoldDB" id="A0A9P5PVW8"/>
<evidence type="ECO:0000313" key="4">
    <source>
        <dbReference type="EMBL" id="KAF9073454.1"/>
    </source>
</evidence>
<dbReference type="PANTHER" id="PTHR48104:SF30">
    <property type="entry name" value="METACASPASE-1"/>
    <property type="match status" value="1"/>
</dbReference>
<proteinExistence type="inferred from homology"/>
<keyword evidence="5" id="KW-1185">Reference proteome</keyword>
<dbReference type="Gene3D" id="3.40.50.1460">
    <property type="match status" value="1"/>
</dbReference>
<sequence length="412" mass="45538">MLRSASRGFGGEEDDCRTTPTSVTPDELWKARYPTDTLDVDHDELLKEVQQRYSAGELVEPTLHELGDLNGKKQELISLLRKTHGSENIDVSAEKDLSNSLKKPNGRFHAVIVGINKYDDPRTTSLKGCVNDALLFRDYLLQDLSVPAGQITTLLSPTGDEHLPFPQDIPVPCNAPTRENILDALYDLYDSPNIKPDDSIIIFYAGHGQSYRAPDAVDQSPPRSNASVEALCPADRNTLKSCSDGTEDIIVDISDREINVILGEIAKKICGNITLILDCCYARSGIRGLGDKELFPFRYCPPILSAVSLMFKAADASGRLPSDRPRTADPNFRANMNSHVLIASAKDYEEALEYKDRKTGVSQGYFTSRFISALRSSTSTTTYRDVVESPELVMPFQTAIVAGRKTARLWFA</sequence>
<dbReference type="GO" id="GO:0006508">
    <property type="term" value="P:proteolysis"/>
    <property type="evidence" value="ECO:0007669"/>
    <property type="project" value="InterPro"/>
</dbReference>